<dbReference type="Pfam" id="PF03109">
    <property type="entry name" value="ABC1"/>
    <property type="match status" value="1"/>
</dbReference>
<dbReference type="SUPFAM" id="SSF56112">
    <property type="entry name" value="Protein kinase-like (PK-like)"/>
    <property type="match status" value="1"/>
</dbReference>
<protein>
    <submittedName>
        <fullName evidence="4">2-octaprenylphenol hydroxylase</fullName>
    </submittedName>
</protein>
<evidence type="ECO:0000313" key="5">
    <source>
        <dbReference type="Proteomes" id="UP000057158"/>
    </source>
</evidence>
<dbReference type="CDD" id="cd05121">
    <property type="entry name" value="ABC1_ADCK3-like"/>
    <property type="match status" value="1"/>
</dbReference>
<proteinExistence type="inferred from homology"/>
<organism evidence="4 5">
    <name type="scientific">Desulfuromonas soudanensis</name>
    <dbReference type="NCBI Taxonomy" id="1603606"/>
    <lineage>
        <taxon>Bacteria</taxon>
        <taxon>Pseudomonadati</taxon>
        <taxon>Thermodesulfobacteriota</taxon>
        <taxon>Desulfuromonadia</taxon>
        <taxon>Desulfuromonadales</taxon>
        <taxon>Desulfuromonadaceae</taxon>
        <taxon>Desulfuromonas</taxon>
    </lineage>
</organism>
<dbReference type="OrthoDB" id="9795390at2"/>
<evidence type="ECO:0000256" key="1">
    <source>
        <dbReference type="ARBA" id="ARBA00009670"/>
    </source>
</evidence>
<keyword evidence="2" id="KW-0472">Membrane</keyword>
<feature type="domain" description="ABC1 atypical kinase-like" evidence="3">
    <location>
        <begin position="102"/>
        <end position="346"/>
    </location>
</feature>
<dbReference type="PATRIC" id="fig|1603606.3.peg.2946"/>
<sequence>MLTFSRINRNIRSIRRYRDILGILIKYGFGHVIEQLNINYYLELGRRIVTLGSAPKEIERLTQPVRLRLALEELGPTFIKFGQILSTRPDVIPREYADEFGKLQDTVPSGPLPEILAQLERELGYPAHELFAEFSPLPIAAASIAQVHRGRLHSGEEVVIKIRRPGIEKVVETDLDILMGLAYLIEKHIATEEIYDPIGIVKEFRRTLHREMDFIREGHTIDRFSANFADDPTVHIPRVYWDYTGETVLAMELVEGIKITDLPRLLEAGLDPQTIARNGANAILKQVLIHGFFHGDPHPGNIFILEGNRVCFLDFGMVGRIDENLKFQLVDLLMAILQRDVEKVITLLLYSGDLTDEIDTRNLRRDLSEFIDDYYEIPLQEINAGRMLTEFIEILSCYRIKFPSDLMLLAKALVTIEGIGRQLDPEFNMISHLKPFMETLLSDRVTPASISREMVRTVQAYGALAKNLPRDLKEFINRVNRNKFKIDLEHRGLDRLITDLDKSSNRLSFSLLIAALIVGSSLIMQTEKGPLIFGFPVLGFLGYSIAAFLGLWLAIAILRSGRL</sequence>
<accession>A0A0M3QGA2</accession>
<dbReference type="KEGG" id="des:DSOUD_2713"/>
<dbReference type="RefSeq" id="WP_053551468.1">
    <property type="nucleotide sequence ID" value="NZ_CP010802.1"/>
</dbReference>
<feature type="transmembrane region" description="Helical" evidence="2">
    <location>
        <begin position="531"/>
        <end position="558"/>
    </location>
</feature>
<dbReference type="PANTHER" id="PTHR10566">
    <property type="entry name" value="CHAPERONE-ACTIVITY OF BC1 COMPLEX CABC1 -RELATED"/>
    <property type="match status" value="1"/>
</dbReference>
<feature type="transmembrane region" description="Helical" evidence="2">
    <location>
        <begin position="507"/>
        <end position="525"/>
    </location>
</feature>
<dbReference type="InterPro" id="IPR011009">
    <property type="entry name" value="Kinase-like_dom_sf"/>
</dbReference>
<evidence type="ECO:0000313" key="4">
    <source>
        <dbReference type="EMBL" id="ALC17463.1"/>
    </source>
</evidence>
<comment type="similarity">
    <text evidence="1">Belongs to the protein kinase superfamily. ADCK protein kinase family.</text>
</comment>
<dbReference type="Proteomes" id="UP000057158">
    <property type="component" value="Chromosome"/>
</dbReference>
<reference evidence="4 5" key="1">
    <citation type="submission" date="2015-07" db="EMBL/GenBank/DDBJ databases">
        <title>Isolation and Genomic Characterization of a Novel Halophilic Metal-Reducing Deltaproteobacterium from the Deep Subsurface.</title>
        <authorList>
            <person name="Badalamenti J.P."/>
            <person name="Summers Z.M."/>
            <person name="Gralnick J.A."/>
            <person name="Bond D.R."/>
        </authorList>
    </citation>
    <scope>NUCLEOTIDE SEQUENCE [LARGE SCALE GENOMIC DNA]</scope>
    <source>
        <strain evidence="4 5">WTL</strain>
    </source>
</reference>
<keyword evidence="5" id="KW-1185">Reference proteome</keyword>
<dbReference type="InterPro" id="IPR050154">
    <property type="entry name" value="UbiB_kinase"/>
</dbReference>
<evidence type="ECO:0000256" key="2">
    <source>
        <dbReference type="SAM" id="Phobius"/>
    </source>
</evidence>
<dbReference type="AlphaFoldDB" id="A0A0M3QGA2"/>
<dbReference type="InterPro" id="IPR004147">
    <property type="entry name" value="ABC1_dom"/>
</dbReference>
<evidence type="ECO:0000259" key="3">
    <source>
        <dbReference type="Pfam" id="PF03109"/>
    </source>
</evidence>
<name>A0A0M3QGA2_9BACT</name>
<keyword evidence="2" id="KW-0812">Transmembrane</keyword>
<dbReference type="STRING" id="1603606.DSOUD_2713"/>
<gene>
    <name evidence="4" type="ORF">DSOUD_2713</name>
</gene>
<dbReference type="EMBL" id="CP010802">
    <property type="protein sequence ID" value="ALC17463.1"/>
    <property type="molecule type" value="Genomic_DNA"/>
</dbReference>
<keyword evidence="2" id="KW-1133">Transmembrane helix</keyword>
<dbReference type="PANTHER" id="PTHR10566:SF113">
    <property type="entry name" value="PROTEIN ACTIVITY OF BC1 COMPLEX KINASE 7, CHLOROPLASTIC"/>
    <property type="match status" value="1"/>
</dbReference>